<dbReference type="PROSITE" id="PS50123">
    <property type="entry name" value="CHER"/>
    <property type="match status" value="1"/>
</dbReference>
<evidence type="ECO:0000313" key="7">
    <source>
        <dbReference type="EMBL" id="SFM50337.1"/>
    </source>
</evidence>
<comment type="catalytic activity">
    <reaction evidence="1">
        <text>L-glutamyl-[protein] + S-adenosyl-L-methionine = [protein]-L-glutamate 5-O-methyl ester + S-adenosyl-L-homocysteine</text>
        <dbReference type="Rhea" id="RHEA:24452"/>
        <dbReference type="Rhea" id="RHEA-COMP:10208"/>
        <dbReference type="Rhea" id="RHEA-COMP:10311"/>
        <dbReference type="ChEBI" id="CHEBI:29973"/>
        <dbReference type="ChEBI" id="CHEBI:57856"/>
        <dbReference type="ChEBI" id="CHEBI:59789"/>
        <dbReference type="ChEBI" id="CHEBI:82795"/>
        <dbReference type="EC" id="2.1.1.80"/>
    </reaction>
</comment>
<dbReference type="InterPro" id="IPR022642">
    <property type="entry name" value="CheR_C"/>
</dbReference>
<keyword evidence="4 7" id="KW-0808">Transferase</keyword>
<gene>
    <name evidence="7" type="ORF">SAMN05660836_00562</name>
</gene>
<dbReference type="RefSeq" id="WP_093393306.1">
    <property type="nucleotide sequence ID" value="NZ_FOUU01000001.1"/>
</dbReference>
<feature type="domain" description="CheR-type methyltransferase" evidence="6">
    <location>
        <begin position="1"/>
        <end position="283"/>
    </location>
</feature>
<dbReference type="Proteomes" id="UP000199611">
    <property type="component" value="Unassembled WGS sequence"/>
</dbReference>
<organism evidence="7 8">
    <name type="scientific">Thermodesulforhabdus norvegica</name>
    <dbReference type="NCBI Taxonomy" id="39841"/>
    <lineage>
        <taxon>Bacteria</taxon>
        <taxon>Pseudomonadati</taxon>
        <taxon>Thermodesulfobacteriota</taxon>
        <taxon>Syntrophobacteria</taxon>
        <taxon>Syntrophobacterales</taxon>
        <taxon>Thermodesulforhabdaceae</taxon>
        <taxon>Thermodesulforhabdus</taxon>
    </lineage>
</organism>
<dbReference type="InterPro" id="IPR029063">
    <property type="entry name" value="SAM-dependent_MTases_sf"/>
</dbReference>
<dbReference type="EC" id="2.1.1.80" evidence="2"/>
<dbReference type="EMBL" id="FOUU01000001">
    <property type="protein sequence ID" value="SFM50337.1"/>
    <property type="molecule type" value="Genomic_DNA"/>
</dbReference>
<dbReference type="InterPro" id="IPR022641">
    <property type="entry name" value="CheR_N"/>
</dbReference>
<keyword evidence="3 7" id="KW-0489">Methyltransferase</keyword>
<dbReference type="InterPro" id="IPR026024">
    <property type="entry name" value="Chemotaxis_MeTrfase_CheR"/>
</dbReference>
<dbReference type="SUPFAM" id="SSF47757">
    <property type="entry name" value="Chemotaxis receptor methyltransferase CheR, N-terminal domain"/>
    <property type="match status" value="1"/>
</dbReference>
<dbReference type="GO" id="GO:0008983">
    <property type="term" value="F:protein-glutamate O-methyltransferase activity"/>
    <property type="evidence" value="ECO:0007669"/>
    <property type="project" value="UniProtKB-EC"/>
</dbReference>
<dbReference type="SUPFAM" id="SSF53335">
    <property type="entry name" value="S-adenosyl-L-methionine-dependent methyltransferases"/>
    <property type="match status" value="1"/>
</dbReference>
<sequence length="283" mass="32957">MIQETLKDDLFRKFSALVYETAGIHLHEGKKALLQARLSKRLRATGIKTFKEYYDFITKPENVAEFIHFLDAISTNLTYFFREEQHFRFLESRALPEIVEVKKKEGSRRVRMWSAGCSTGEEPYSIAMCVLEFFEKKTPEIRWDFKLLATDISTRVLQTAIRGLYSKEKVERVPAPLRTKYFKKVQGSNAGEYVYEVAPILKEVTVFRRLNLKDPYPFHGPFEVIFCRNVMIYFDKPTQQELIQRMTSYLSPGGYFMVGHSESLAGLSHGLKYIQPAVYKKLS</sequence>
<dbReference type="Pfam" id="PF01739">
    <property type="entry name" value="CheR"/>
    <property type="match status" value="1"/>
</dbReference>
<dbReference type="InterPro" id="IPR000780">
    <property type="entry name" value="CheR_MeTrfase"/>
</dbReference>
<dbReference type="Gene3D" id="3.40.50.150">
    <property type="entry name" value="Vaccinia Virus protein VP39"/>
    <property type="match status" value="1"/>
</dbReference>
<evidence type="ECO:0000256" key="5">
    <source>
        <dbReference type="ARBA" id="ARBA00022691"/>
    </source>
</evidence>
<dbReference type="GO" id="GO:0032259">
    <property type="term" value="P:methylation"/>
    <property type="evidence" value="ECO:0007669"/>
    <property type="project" value="UniProtKB-KW"/>
</dbReference>
<dbReference type="PANTHER" id="PTHR24422">
    <property type="entry name" value="CHEMOTAXIS PROTEIN METHYLTRANSFERASE"/>
    <property type="match status" value="1"/>
</dbReference>
<dbReference type="Pfam" id="PF03705">
    <property type="entry name" value="CheR_N"/>
    <property type="match status" value="1"/>
</dbReference>
<dbReference type="PIRSF" id="PIRSF000410">
    <property type="entry name" value="CheR"/>
    <property type="match status" value="1"/>
</dbReference>
<evidence type="ECO:0000313" key="8">
    <source>
        <dbReference type="Proteomes" id="UP000199611"/>
    </source>
</evidence>
<dbReference type="OrthoDB" id="9786165at2"/>
<keyword evidence="5" id="KW-0949">S-adenosyl-L-methionine</keyword>
<name>A0A1I4RDQ3_9BACT</name>
<dbReference type="PANTHER" id="PTHR24422:SF26">
    <property type="entry name" value="CHEMOTAXIS PROTEIN METHYLTRANSFERASE"/>
    <property type="match status" value="1"/>
</dbReference>
<evidence type="ECO:0000256" key="2">
    <source>
        <dbReference type="ARBA" id="ARBA00012534"/>
    </source>
</evidence>
<dbReference type="PRINTS" id="PR00996">
    <property type="entry name" value="CHERMTFRASE"/>
</dbReference>
<evidence type="ECO:0000256" key="1">
    <source>
        <dbReference type="ARBA" id="ARBA00001541"/>
    </source>
</evidence>
<evidence type="ECO:0000256" key="3">
    <source>
        <dbReference type="ARBA" id="ARBA00022603"/>
    </source>
</evidence>
<dbReference type="InterPro" id="IPR050903">
    <property type="entry name" value="Bact_Chemotaxis_MeTrfase"/>
</dbReference>
<dbReference type="STRING" id="39841.SAMN05660836_00562"/>
<reference evidence="7 8" key="1">
    <citation type="submission" date="2016-10" db="EMBL/GenBank/DDBJ databases">
        <authorList>
            <person name="de Groot N.N."/>
        </authorList>
    </citation>
    <scope>NUCLEOTIDE SEQUENCE [LARGE SCALE GENOMIC DNA]</scope>
    <source>
        <strain evidence="7 8">DSM 9990</strain>
    </source>
</reference>
<evidence type="ECO:0000259" key="6">
    <source>
        <dbReference type="PROSITE" id="PS50123"/>
    </source>
</evidence>
<evidence type="ECO:0000256" key="4">
    <source>
        <dbReference type="ARBA" id="ARBA00022679"/>
    </source>
</evidence>
<dbReference type="InterPro" id="IPR036804">
    <property type="entry name" value="CheR_N_sf"/>
</dbReference>
<dbReference type="AlphaFoldDB" id="A0A1I4RDQ3"/>
<protein>
    <recommendedName>
        <fullName evidence="2">protein-glutamate O-methyltransferase</fullName>
        <ecNumber evidence="2">2.1.1.80</ecNumber>
    </recommendedName>
</protein>
<keyword evidence="8" id="KW-1185">Reference proteome</keyword>
<proteinExistence type="predicted"/>
<accession>A0A1I4RDQ3</accession>
<dbReference type="Gene3D" id="1.10.155.10">
    <property type="entry name" value="Chemotaxis receptor methyltransferase CheR, N-terminal domain"/>
    <property type="match status" value="1"/>
</dbReference>
<dbReference type="SMART" id="SM00138">
    <property type="entry name" value="MeTrc"/>
    <property type="match status" value="1"/>
</dbReference>